<gene>
    <name evidence="2" type="ORF">ACIKP9_12225</name>
</gene>
<feature type="domain" description="HTH cro/C1-type" evidence="1">
    <location>
        <begin position="60"/>
        <end position="102"/>
    </location>
</feature>
<proteinExistence type="predicted"/>
<dbReference type="CDD" id="cd00093">
    <property type="entry name" value="HTH_XRE"/>
    <property type="match status" value="1"/>
</dbReference>
<evidence type="ECO:0000313" key="2">
    <source>
        <dbReference type="EMBL" id="MFJ5446999.1"/>
    </source>
</evidence>
<name>A0ABW8GNI2_9PROT</name>
<dbReference type="InterPro" id="IPR001387">
    <property type="entry name" value="Cro/C1-type_HTH"/>
</dbReference>
<evidence type="ECO:0000313" key="3">
    <source>
        <dbReference type="Proteomes" id="UP001617669"/>
    </source>
</evidence>
<reference evidence="2 3" key="1">
    <citation type="submission" date="2024-11" db="EMBL/GenBank/DDBJ databases">
        <authorList>
            <person name="Kaparullina E.N."/>
            <person name="Delegan Y.A."/>
            <person name="Doronina N.V."/>
        </authorList>
    </citation>
    <scope>NUCLEOTIDE SEQUENCE [LARGE SCALE GENOMIC DNA]</scope>
    <source>
        <strain evidence="2 3">7sh_L</strain>
    </source>
</reference>
<accession>A0ABW8GNI2</accession>
<dbReference type="InterPro" id="IPR010982">
    <property type="entry name" value="Lambda_DNA-bd_dom_sf"/>
</dbReference>
<comment type="caution">
    <text evidence="2">The sequence shown here is derived from an EMBL/GenBank/DDBJ whole genome shotgun (WGS) entry which is preliminary data.</text>
</comment>
<keyword evidence="3" id="KW-1185">Reference proteome</keyword>
<protein>
    <submittedName>
        <fullName evidence="2">Helix-turn-helix domain-containing protein</fullName>
    </submittedName>
</protein>
<sequence length="108" mass="12146">MTLQTIKSLDGKDEYVLLPIAVYEALKDKIEDQLIAKEAPIDDDDEYVPFILEDYIDNPVALARIKAGVTQQELAARLTVTQAYISKVERQDKVSPKLLERINTALGK</sequence>
<dbReference type="RefSeq" id="WP_400883298.1">
    <property type="nucleotide sequence ID" value="NZ_JBIWXY010000002.1"/>
</dbReference>
<dbReference type="Gene3D" id="1.10.260.40">
    <property type="entry name" value="lambda repressor-like DNA-binding domains"/>
    <property type="match status" value="1"/>
</dbReference>
<dbReference type="SUPFAM" id="SSF47413">
    <property type="entry name" value="lambda repressor-like DNA-binding domains"/>
    <property type="match status" value="1"/>
</dbReference>
<dbReference type="Pfam" id="PF01381">
    <property type="entry name" value="HTH_3"/>
    <property type="match status" value="1"/>
</dbReference>
<dbReference type="EMBL" id="JBIWXY010000002">
    <property type="protein sequence ID" value="MFJ5446999.1"/>
    <property type="molecule type" value="Genomic_DNA"/>
</dbReference>
<dbReference type="Proteomes" id="UP001617669">
    <property type="component" value="Unassembled WGS sequence"/>
</dbReference>
<organism evidence="2 3">
    <name type="scientific">Methylobacillus methanolivorans</name>
    <dbReference type="NCBI Taxonomy" id="1848927"/>
    <lineage>
        <taxon>Bacteria</taxon>
        <taxon>Pseudomonadati</taxon>
        <taxon>Pseudomonadota</taxon>
        <taxon>Betaproteobacteria</taxon>
        <taxon>Nitrosomonadales</taxon>
        <taxon>Methylophilaceae</taxon>
        <taxon>Methylobacillus</taxon>
    </lineage>
</organism>
<evidence type="ECO:0000259" key="1">
    <source>
        <dbReference type="PROSITE" id="PS50943"/>
    </source>
</evidence>
<dbReference type="PROSITE" id="PS50943">
    <property type="entry name" value="HTH_CROC1"/>
    <property type="match status" value="1"/>
</dbReference>